<comment type="caution">
    <text evidence="1">The sequence shown here is derived from an EMBL/GenBank/DDBJ whole genome shotgun (WGS) entry which is preliminary data.</text>
</comment>
<accession>A0ABV3YGJ1</accession>
<keyword evidence="2" id="KW-1185">Reference proteome</keyword>
<proteinExistence type="predicted"/>
<dbReference type="RefSeq" id="WP_156482588.1">
    <property type="nucleotide sequence ID" value="NZ_JALXPR010000216.1"/>
</dbReference>
<sequence>MQNGDHLGDGEAVEDLTLTSSALLYSDHVTLYSMTAALLRQLRSMSNLPEEYSAKLLVDVMLTSEHPAYSTSELSAISEQLGALIELRERTSRRDRRVPGSKYNLLKKTLKPIAETLRNQSFDLWNAHGGEQLEEAESAGQLTVMTSWVDDLFSGGELSQDAVIKIINEQVSESRGSIMFDSMMGGLVSAAQKEHVISVPTASRYGLRRTATGTAMITYLPSFAGATISDVLEAKRQIRTPLGAYKNAVKELEQRISADVLDPGAFEEEIDYLWHDVVEPQLGELTSAFQDTRLPRVSAAASGLVKGVLPPGLIFLVGSQAAARGVLTSDDVERIASLVESAGIEPLLTVDSFIGASVAGGVAGAVNGWREAAKSLNAIRNNNLFYLVDTSLSLSRRK</sequence>
<organism evidence="1 2">
    <name type="scientific">Dietzia cinnamea</name>
    <dbReference type="NCBI Taxonomy" id="321318"/>
    <lineage>
        <taxon>Bacteria</taxon>
        <taxon>Bacillati</taxon>
        <taxon>Actinomycetota</taxon>
        <taxon>Actinomycetes</taxon>
        <taxon>Mycobacteriales</taxon>
        <taxon>Dietziaceae</taxon>
        <taxon>Dietzia</taxon>
    </lineage>
</organism>
<dbReference type="EMBL" id="JBFTEZ010000002">
    <property type="protein sequence ID" value="MEX6464057.1"/>
    <property type="molecule type" value="Genomic_DNA"/>
</dbReference>
<name>A0ABV3YGJ1_9ACTN</name>
<gene>
    <name evidence="1" type="ORF">AB6N35_06755</name>
</gene>
<evidence type="ECO:0000313" key="1">
    <source>
        <dbReference type="EMBL" id="MEX6464057.1"/>
    </source>
</evidence>
<reference evidence="2" key="1">
    <citation type="submission" date="2024-07" db="EMBL/GenBank/DDBJ databases">
        <title>Pseudomonas strain that inhibits Aeromonas fish pathogens.</title>
        <authorList>
            <person name="Wildschutte H."/>
        </authorList>
    </citation>
    <scope>NUCLEOTIDE SEQUENCE [LARGE SCALE GENOMIC DNA]</scope>
    <source>
        <strain evidence="2">n60</strain>
    </source>
</reference>
<evidence type="ECO:0000313" key="2">
    <source>
        <dbReference type="Proteomes" id="UP001560293"/>
    </source>
</evidence>
<protein>
    <submittedName>
        <fullName evidence="1">Uncharacterized protein</fullName>
    </submittedName>
</protein>
<dbReference type="Proteomes" id="UP001560293">
    <property type="component" value="Unassembled WGS sequence"/>
</dbReference>